<keyword evidence="2 10" id="KW-0444">Lipid biosynthesis</keyword>
<proteinExistence type="inferred from homology"/>
<organism evidence="11 12">
    <name type="scientific">Thermus filiformis</name>
    <dbReference type="NCBI Taxonomy" id="276"/>
    <lineage>
        <taxon>Bacteria</taxon>
        <taxon>Thermotogati</taxon>
        <taxon>Deinococcota</taxon>
        <taxon>Deinococci</taxon>
        <taxon>Thermales</taxon>
        <taxon>Thermaceae</taxon>
        <taxon>Thermus</taxon>
    </lineage>
</organism>
<dbReference type="GO" id="GO:0005886">
    <property type="term" value="C:plasma membrane"/>
    <property type="evidence" value="ECO:0007669"/>
    <property type="project" value="UniProtKB-SubCell"/>
</dbReference>
<sequence length="182" mass="18831">MGAAFLSGYLLGSLPFAFWFGALRGKNLLLEGSKNPGALNALRVLGAVPGLMVLVLDVFKGVLAVALGEFLAQDPAGGLLAGVGAVLGHAFSPWLLFRGGKAIAPGIGVLFAVDPRVLLGEVLLFGLLFLAFRHPYRAVLSAALALPLLTSLFGGTPAHLLFGLGVGLVVALKHLKDWTRAP</sequence>
<dbReference type="SMART" id="SM01207">
    <property type="entry name" value="G3P_acyltransf"/>
    <property type="match status" value="1"/>
</dbReference>
<evidence type="ECO:0000256" key="3">
    <source>
        <dbReference type="ARBA" id="ARBA00022679"/>
    </source>
</evidence>
<comment type="similarity">
    <text evidence="10">Belongs to the PlsY family.</text>
</comment>
<comment type="pathway">
    <text evidence="10">Lipid metabolism; phospholipid metabolism.</text>
</comment>
<dbReference type="GO" id="GO:0043772">
    <property type="term" value="F:acyl-phosphate glycerol-3-phosphate acyltransferase activity"/>
    <property type="evidence" value="ECO:0007669"/>
    <property type="project" value="UniProtKB-UniRule"/>
</dbReference>
<dbReference type="PATRIC" id="fig|276.5.peg.417"/>
<dbReference type="OrthoDB" id="25790at2"/>
<evidence type="ECO:0000256" key="10">
    <source>
        <dbReference type="HAMAP-Rule" id="MF_01043"/>
    </source>
</evidence>
<evidence type="ECO:0000256" key="6">
    <source>
        <dbReference type="ARBA" id="ARBA00023098"/>
    </source>
</evidence>
<dbReference type="EMBL" id="JPSL02000039">
    <property type="protein sequence ID" value="KGQ22754.1"/>
    <property type="molecule type" value="Genomic_DNA"/>
</dbReference>
<dbReference type="STRING" id="276.THFILI_06910"/>
<feature type="transmembrane region" description="Helical" evidence="10">
    <location>
        <begin position="79"/>
        <end position="97"/>
    </location>
</feature>
<dbReference type="PANTHER" id="PTHR30309:SF0">
    <property type="entry name" value="GLYCEROL-3-PHOSPHATE ACYLTRANSFERASE-RELATED"/>
    <property type="match status" value="1"/>
</dbReference>
<dbReference type="AlphaFoldDB" id="A0A0A2XC63"/>
<keyword evidence="8 10" id="KW-0594">Phospholipid biosynthesis</keyword>
<evidence type="ECO:0000313" key="12">
    <source>
        <dbReference type="Proteomes" id="UP000030364"/>
    </source>
</evidence>
<keyword evidence="7 10" id="KW-0472">Membrane</keyword>
<dbReference type="Proteomes" id="UP000030364">
    <property type="component" value="Unassembled WGS sequence"/>
</dbReference>
<dbReference type="PANTHER" id="PTHR30309">
    <property type="entry name" value="INNER MEMBRANE PROTEIN YGIH"/>
    <property type="match status" value="1"/>
</dbReference>
<feature type="transmembrane region" description="Helical" evidence="10">
    <location>
        <begin position="109"/>
        <end position="132"/>
    </location>
</feature>
<dbReference type="EC" id="2.3.1.275" evidence="10"/>
<feature type="transmembrane region" description="Helical" evidence="10">
    <location>
        <begin position="44"/>
        <end position="67"/>
    </location>
</feature>
<comment type="function">
    <text evidence="10">Catalyzes the transfer of an acyl group from acyl-phosphate (acyl-PO(4)) to glycerol-3-phosphate (G3P) to form lysophosphatidic acid (LPA). This enzyme utilizes acyl-phosphate as fatty acyl donor, but not acyl-CoA or acyl-ACP.</text>
</comment>
<dbReference type="GO" id="GO:0008654">
    <property type="term" value="P:phospholipid biosynthetic process"/>
    <property type="evidence" value="ECO:0007669"/>
    <property type="project" value="UniProtKB-UniRule"/>
</dbReference>
<feature type="transmembrane region" description="Helical" evidence="10">
    <location>
        <begin position="152"/>
        <end position="172"/>
    </location>
</feature>
<keyword evidence="6 10" id="KW-0443">Lipid metabolism</keyword>
<comment type="caution">
    <text evidence="11">The sequence shown here is derived from an EMBL/GenBank/DDBJ whole genome shotgun (WGS) entry which is preliminary data.</text>
</comment>
<evidence type="ECO:0000256" key="4">
    <source>
        <dbReference type="ARBA" id="ARBA00022692"/>
    </source>
</evidence>
<dbReference type="RefSeq" id="WP_038061436.1">
    <property type="nucleotide sequence ID" value="NZ_JPSL02000039.1"/>
</dbReference>
<evidence type="ECO:0000256" key="7">
    <source>
        <dbReference type="ARBA" id="ARBA00023136"/>
    </source>
</evidence>
<comment type="catalytic activity">
    <reaction evidence="10">
        <text>an acyl phosphate + sn-glycerol 3-phosphate = a 1-acyl-sn-glycero-3-phosphate + phosphate</text>
        <dbReference type="Rhea" id="RHEA:34075"/>
        <dbReference type="ChEBI" id="CHEBI:43474"/>
        <dbReference type="ChEBI" id="CHEBI:57597"/>
        <dbReference type="ChEBI" id="CHEBI:57970"/>
        <dbReference type="ChEBI" id="CHEBI:59918"/>
        <dbReference type="EC" id="2.3.1.275"/>
    </reaction>
</comment>
<reference evidence="11 12" key="1">
    <citation type="journal article" date="2015" name="Genome Announc.">
        <title>Draft Genome Sequence of the Thermophile Thermus filiformis ATCC 43280, Producer of Carotenoid-(Di)glucoside-Branched Fatty Acid (Di)esters and Source of Hyperthermostable Enzymes of Biotechnological Interest.</title>
        <authorList>
            <person name="Mandelli F."/>
            <person name="Oliveira Ramires B."/>
            <person name="Couger M.B."/>
            <person name="Paixao D.A."/>
            <person name="Camilo C.M."/>
            <person name="Polikarpov I."/>
            <person name="Prade R."/>
            <person name="Riano-Pachon D.M."/>
            <person name="Squina F.M."/>
        </authorList>
    </citation>
    <scope>NUCLEOTIDE SEQUENCE [LARGE SCALE GENOMIC DNA]</scope>
    <source>
        <strain evidence="11 12">ATCC 43280</strain>
    </source>
</reference>
<dbReference type="UniPathway" id="UPA00085"/>
<comment type="subunit">
    <text evidence="10">Probably interacts with PlsX.</text>
</comment>
<name>A0A0A2XC63_THEFI</name>
<dbReference type="HAMAP" id="MF_01043">
    <property type="entry name" value="PlsY"/>
    <property type="match status" value="1"/>
</dbReference>
<accession>A0A0A2XC63</accession>
<keyword evidence="5 10" id="KW-1133">Transmembrane helix</keyword>
<keyword evidence="12" id="KW-1185">Reference proteome</keyword>
<dbReference type="InterPro" id="IPR003811">
    <property type="entry name" value="G3P_acylTferase_PlsY"/>
</dbReference>
<gene>
    <name evidence="10" type="primary">plsY</name>
    <name evidence="11" type="ORF">THFILI_06910</name>
</gene>
<evidence type="ECO:0000256" key="5">
    <source>
        <dbReference type="ARBA" id="ARBA00022989"/>
    </source>
</evidence>
<evidence type="ECO:0000256" key="9">
    <source>
        <dbReference type="ARBA" id="ARBA00023264"/>
    </source>
</evidence>
<comment type="subcellular location">
    <subcellularLocation>
        <location evidence="10">Cell membrane</location>
        <topology evidence="10">Multi-pass membrane protein</topology>
    </subcellularLocation>
</comment>
<evidence type="ECO:0000256" key="8">
    <source>
        <dbReference type="ARBA" id="ARBA00023209"/>
    </source>
</evidence>
<dbReference type="Pfam" id="PF02660">
    <property type="entry name" value="G3P_acyltransf"/>
    <property type="match status" value="1"/>
</dbReference>
<evidence type="ECO:0000256" key="2">
    <source>
        <dbReference type="ARBA" id="ARBA00022516"/>
    </source>
</evidence>
<evidence type="ECO:0000256" key="1">
    <source>
        <dbReference type="ARBA" id="ARBA00022475"/>
    </source>
</evidence>
<keyword evidence="11" id="KW-0012">Acyltransferase</keyword>
<evidence type="ECO:0000313" key="11">
    <source>
        <dbReference type="EMBL" id="KGQ22754.1"/>
    </source>
</evidence>
<keyword evidence="9 10" id="KW-1208">Phospholipid metabolism</keyword>
<keyword evidence="1 10" id="KW-1003">Cell membrane</keyword>
<feature type="transmembrane region" description="Helical" evidence="10">
    <location>
        <begin position="6"/>
        <end position="23"/>
    </location>
</feature>
<protein>
    <recommendedName>
        <fullName evidence="10">Glycerol-3-phosphate acyltransferase</fullName>
    </recommendedName>
    <alternativeName>
        <fullName evidence="10">Acyl-PO4 G3P acyltransferase</fullName>
    </alternativeName>
    <alternativeName>
        <fullName evidence="10">Acyl-phosphate--glycerol-3-phosphate acyltransferase</fullName>
    </alternativeName>
    <alternativeName>
        <fullName evidence="10">G3P acyltransferase</fullName>
        <shortName evidence="10">GPAT</shortName>
        <ecNumber evidence="10">2.3.1.275</ecNumber>
    </alternativeName>
    <alternativeName>
        <fullName evidence="10">Lysophosphatidic acid synthase</fullName>
        <shortName evidence="10">LPA synthase</shortName>
    </alternativeName>
</protein>
<keyword evidence="3 10" id="KW-0808">Transferase</keyword>
<keyword evidence="4 10" id="KW-0812">Transmembrane</keyword>